<organism evidence="1 2">
    <name type="scientific">Odinarchaeota yellowstonii (strain LCB_4)</name>
    <dbReference type="NCBI Taxonomy" id="1841599"/>
    <lineage>
        <taxon>Archaea</taxon>
        <taxon>Promethearchaeati</taxon>
        <taxon>Candidatus Odinarchaeota</taxon>
        <taxon>Candidatus Odinarchaeia</taxon>
        <taxon>Candidatus Odinarchaeales</taxon>
        <taxon>Candidatus Odinarchaeaceae</taxon>
        <taxon>Candidatus Odinarchaeum</taxon>
    </lineage>
</organism>
<accession>A0AAF0D3L0</accession>
<dbReference type="Proteomes" id="UP000186851">
    <property type="component" value="Chromosome"/>
</dbReference>
<gene>
    <name evidence="1" type="ORF">OdinLCB4_006900</name>
</gene>
<dbReference type="AlphaFoldDB" id="A0AAF0D3L0"/>
<dbReference type="EMBL" id="CP091871">
    <property type="protein sequence ID" value="WEU41091.1"/>
    <property type="molecule type" value="Genomic_DNA"/>
</dbReference>
<dbReference type="GO" id="GO:0005524">
    <property type="term" value="F:ATP binding"/>
    <property type="evidence" value="ECO:0007669"/>
    <property type="project" value="InterPro"/>
</dbReference>
<evidence type="ECO:0000313" key="2">
    <source>
        <dbReference type="Proteomes" id="UP000186851"/>
    </source>
</evidence>
<proteinExistence type="predicted"/>
<dbReference type="GO" id="GO:0046917">
    <property type="term" value="F:triphosphoribosyl-dephospho-CoA synthase activity"/>
    <property type="evidence" value="ECO:0007669"/>
    <property type="project" value="InterPro"/>
</dbReference>
<reference evidence="1" key="1">
    <citation type="journal article" date="2017" name="Nature">
        <title>Asgard archaea illuminate the origin of eukaryotic cellular complexity.</title>
        <authorList>
            <person name="Zaremba-Niedzwiedzka K."/>
            <person name="Caceres E.F."/>
            <person name="Saw J.H."/>
            <person name="Backstrom D."/>
            <person name="Juzokaite L."/>
            <person name="Vancaester E."/>
            <person name="Seitz K.W."/>
            <person name="Anantharaman K."/>
            <person name="Starnawski P."/>
            <person name="Kjeldsen K.U."/>
            <person name="Scott M.B."/>
            <person name="Nunoura T."/>
            <person name="Banfield J.F."/>
            <person name="Schramm A."/>
            <person name="Baker B.J."/>
            <person name="Spang A."/>
            <person name="Ettema T.J.G."/>
        </authorList>
    </citation>
    <scope>NUCLEOTIDE SEQUENCE</scope>
    <source>
        <strain evidence="1">LCB_4</strain>
    </source>
</reference>
<dbReference type="Pfam" id="PF01874">
    <property type="entry name" value="CitG"/>
    <property type="match status" value="1"/>
</dbReference>
<reference evidence="1" key="2">
    <citation type="journal article" date="2022" name="Nat. Microbiol.">
        <title>A closed Candidatus Odinarchaeum chromosome exposes Asgard archaeal viruses.</title>
        <authorList>
            <person name="Tamarit D."/>
            <person name="Caceres E.F."/>
            <person name="Krupovic M."/>
            <person name="Nijland R."/>
            <person name="Eme L."/>
            <person name="Robinson N.P."/>
            <person name="Ettema T.J.G."/>
        </authorList>
    </citation>
    <scope>NUCLEOTIDE SEQUENCE</scope>
    <source>
        <strain evidence="1">LCB_4</strain>
    </source>
</reference>
<protein>
    <submittedName>
        <fullName evidence="1">Triphosphoribosyl-dephospho-CoA synthase</fullName>
    </submittedName>
</protein>
<dbReference type="KEGG" id="oyw:OdinLCB4_006900"/>
<sequence length="272" mass="30789">MGYIPVYTYFLQTVRKTLIITRRKEDYRKLQLGKIIYLSAKQSYNWQSGGNINLGVLTLLIPLIALYTAAREKNIKDQDKLRKELHLIVNSTTVEDAVYFYKTVNLVKPGGLGGSSEYDITDPSFTSKIRRDHKTLYDLFEISGKWDSISKEWLTSYQITYTIGEPEFTSTLNETKDINTATVHTFLKILSTTPDSLIKRKTDEQTAEKITLKAREALKLGGLKTIEGREYIMKLDAELQKSKGLLNPGSTADLTAASIMAALSKENKLPIY</sequence>
<name>A0AAF0D3L0_ODILC</name>
<dbReference type="PANTHER" id="PTHR42280:SF1">
    <property type="entry name" value="CITG FAMILY PROTEIN"/>
    <property type="match status" value="1"/>
</dbReference>
<dbReference type="InterPro" id="IPR002736">
    <property type="entry name" value="CitG"/>
</dbReference>
<dbReference type="Gene3D" id="1.10.4200.10">
    <property type="entry name" value="Triphosphoribosyl-dephospho-CoA protein"/>
    <property type="match status" value="1"/>
</dbReference>
<evidence type="ECO:0000313" key="1">
    <source>
        <dbReference type="EMBL" id="WEU41091.1"/>
    </source>
</evidence>
<dbReference type="PANTHER" id="PTHR42280">
    <property type="entry name" value="CITG FAMILY PROTEIN"/>
    <property type="match status" value="1"/>
</dbReference>